<keyword evidence="1" id="KW-0472">Membrane</keyword>
<keyword evidence="3" id="KW-1185">Reference proteome</keyword>
<dbReference type="HOGENOM" id="CLU_3290851_0_0_10"/>
<dbReference type="KEGG" id="hsw:Hsw_1902"/>
<evidence type="ECO:0000256" key="1">
    <source>
        <dbReference type="SAM" id="Phobius"/>
    </source>
</evidence>
<keyword evidence="1" id="KW-0812">Transmembrane</keyword>
<proteinExistence type="predicted"/>
<feature type="transmembrane region" description="Helical" evidence="1">
    <location>
        <begin position="12"/>
        <end position="37"/>
    </location>
</feature>
<name>W8F0H7_9BACT</name>
<accession>W8F0H7</accession>
<protein>
    <submittedName>
        <fullName evidence="2">Uncharacterized protein</fullName>
    </submittedName>
</protein>
<dbReference type="Proteomes" id="UP000019423">
    <property type="component" value="Chromosome"/>
</dbReference>
<sequence length="40" mass="4433">MLIRKLCGSCRRLPATALIVLTCDLSVVRAFLSFLLLPND</sequence>
<evidence type="ECO:0000313" key="2">
    <source>
        <dbReference type="EMBL" id="AHJ97497.1"/>
    </source>
</evidence>
<dbReference type="AlphaFoldDB" id="W8F0H7"/>
<keyword evidence="1" id="KW-1133">Transmembrane helix</keyword>
<evidence type="ECO:0000313" key="3">
    <source>
        <dbReference type="Proteomes" id="UP000019423"/>
    </source>
</evidence>
<dbReference type="PATRIC" id="fig|1227739.3.peg.2123"/>
<organism evidence="2 3">
    <name type="scientific">Hymenobacter swuensis DY53</name>
    <dbReference type="NCBI Taxonomy" id="1227739"/>
    <lineage>
        <taxon>Bacteria</taxon>
        <taxon>Pseudomonadati</taxon>
        <taxon>Bacteroidota</taxon>
        <taxon>Cytophagia</taxon>
        <taxon>Cytophagales</taxon>
        <taxon>Hymenobacteraceae</taxon>
        <taxon>Hymenobacter</taxon>
    </lineage>
</organism>
<gene>
    <name evidence="2" type="ORF">Hsw_1902</name>
</gene>
<reference evidence="2 3" key="1">
    <citation type="submission" date="2014-01" db="EMBL/GenBank/DDBJ databases">
        <title>Complete genome sequence of ionizing-radiation resistance bacterium Hymenobacter swuensis DY53.</title>
        <authorList>
            <person name="Jung J.-H."/>
            <person name="Jeong S.-W."/>
            <person name="Joe M.-H."/>
            <person name="Cho y.-j."/>
            <person name="Kim M.-K."/>
            <person name="Lim S.-Y."/>
        </authorList>
    </citation>
    <scope>NUCLEOTIDE SEQUENCE [LARGE SCALE GENOMIC DNA]</scope>
    <source>
        <strain evidence="2 3">DY53</strain>
    </source>
</reference>
<dbReference type="EMBL" id="CP007145">
    <property type="protein sequence ID" value="AHJ97497.1"/>
    <property type="molecule type" value="Genomic_DNA"/>
</dbReference>